<dbReference type="Proteomes" id="UP000184241">
    <property type="component" value="Unassembled WGS sequence"/>
</dbReference>
<evidence type="ECO:0000256" key="1">
    <source>
        <dbReference type="ARBA" id="ARBA00001933"/>
    </source>
</evidence>
<organism evidence="4 5">
    <name type="scientific">Clostridium intestinale DSM 6191</name>
    <dbReference type="NCBI Taxonomy" id="1121320"/>
    <lineage>
        <taxon>Bacteria</taxon>
        <taxon>Bacillati</taxon>
        <taxon>Bacillota</taxon>
        <taxon>Clostridia</taxon>
        <taxon>Eubacteriales</taxon>
        <taxon>Clostridiaceae</taxon>
        <taxon>Clostridium</taxon>
    </lineage>
</organism>
<dbReference type="InterPro" id="IPR015422">
    <property type="entry name" value="PyrdxlP-dep_Trfase_small"/>
</dbReference>
<keyword evidence="2" id="KW-0663">Pyridoxal phosphate</keyword>
<dbReference type="PANTHER" id="PTHR43586:SF8">
    <property type="entry name" value="CYSTEINE DESULFURASE 1, CHLOROPLASTIC"/>
    <property type="match status" value="1"/>
</dbReference>
<dbReference type="RefSeq" id="WP_073022007.1">
    <property type="nucleotide sequence ID" value="NZ_FQXU01000013.1"/>
</dbReference>
<dbReference type="InterPro" id="IPR015421">
    <property type="entry name" value="PyrdxlP-dep_Trfase_major"/>
</dbReference>
<evidence type="ECO:0000313" key="5">
    <source>
        <dbReference type="Proteomes" id="UP000184241"/>
    </source>
</evidence>
<dbReference type="SUPFAM" id="SSF53383">
    <property type="entry name" value="PLP-dependent transferases"/>
    <property type="match status" value="1"/>
</dbReference>
<feature type="domain" description="Aminotransferase class V" evidence="3">
    <location>
        <begin position="27"/>
        <end position="413"/>
    </location>
</feature>
<evidence type="ECO:0000313" key="4">
    <source>
        <dbReference type="EMBL" id="SHI38778.1"/>
    </source>
</evidence>
<dbReference type="EMBL" id="FQXU01000013">
    <property type="protein sequence ID" value="SHI38778.1"/>
    <property type="molecule type" value="Genomic_DNA"/>
</dbReference>
<accession>A0A1M6AR25</accession>
<dbReference type="GO" id="GO:0016829">
    <property type="term" value="F:lyase activity"/>
    <property type="evidence" value="ECO:0007669"/>
    <property type="project" value="UniProtKB-KW"/>
</dbReference>
<dbReference type="AlphaFoldDB" id="A0A1M6AR25"/>
<reference evidence="4 5" key="1">
    <citation type="submission" date="2016-11" db="EMBL/GenBank/DDBJ databases">
        <authorList>
            <person name="Jaros S."/>
            <person name="Januszkiewicz K."/>
            <person name="Wedrychowicz H."/>
        </authorList>
    </citation>
    <scope>NUCLEOTIDE SEQUENCE [LARGE SCALE GENOMIC DNA]</scope>
    <source>
        <strain evidence="4 5">DSM 6191</strain>
    </source>
</reference>
<evidence type="ECO:0000259" key="3">
    <source>
        <dbReference type="Pfam" id="PF00266"/>
    </source>
</evidence>
<sequence length="428" mass="48067">MITSPWRNHFFGTDTYMKTTLGYIPRVYMNNAATPQISKVVVEKVESLLHHYSYHNEQNHLSEQIQTTYNNVRNIIIDYIGGDSKLDSVVYTDTTTSALNLLSHIALQDDPDQVIITTRMDHMANYLPFRIRFKTLLVRLTPDGNIDMNHYEELLIKYQGKVKLVAAIAASNITGIVTPYYKMAYLAHKYGAKILLDAVQLVQHKPFSMKAHSDPEHIDFISFDGHKCYTGQSGGVLIGPKEFLDKYHPMTYGAGVTHFVNDEKYILKDSPLSHEAGYPDFMGIISFGEALSFLKGIGLKNISDYEDMLYGYLIKELKEIPGIVIYASQQNASNLPYVSFNMDGISYKKLGSILGFQFGLTVTAGFSGADIYVQDLLGLSNAEAYELFKSGEGYGVVRASLAAFNSMEDIDRLISALKIISEMIEKER</sequence>
<evidence type="ECO:0000256" key="2">
    <source>
        <dbReference type="ARBA" id="ARBA00022898"/>
    </source>
</evidence>
<gene>
    <name evidence="4" type="ORF">SAMN02745941_03733</name>
</gene>
<comment type="cofactor">
    <cofactor evidence="1">
        <name>pyridoxal 5'-phosphate</name>
        <dbReference type="ChEBI" id="CHEBI:597326"/>
    </cofactor>
</comment>
<name>A0A1M6AR25_9CLOT</name>
<protein>
    <submittedName>
        <fullName evidence="4">Selenocysteine lyase/Cysteine desulfurase</fullName>
    </submittedName>
</protein>
<dbReference type="PANTHER" id="PTHR43586">
    <property type="entry name" value="CYSTEINE DESULFURASE"/>
    <property type="match status" value="1"/>
</dbReference>
<dbReference type="Pfam" id="PF00266">
    <property type="entry name" value="Aminotran_5"/>
    <property type="match status" value="1"/>
</dbReference>
<dbReference type="Gene3D" id="3.90.1150.10">
    <property type="entry name" value="Aspartate Aminotransferase, domain 1"/>
    <property type="match status" value="1"/>
</dbReference>
<dbReference type="InterPro" id="IPR015424">
    <property type="entry name" value="PyrdxlP-dep_Trfase"/>
</dbReference>
<dbReference type="Gene3D" id="3.40.640.10">
    <property type="entry name" value="Type I PLP-dependent aspartate aminotransferase-like (Major domain)"/>
    <property type="match status" value="1"/>
</dbReference>
<proteinExistence type="predicted"/>
<keyword evidence="4" id="KW-0456">Lyase</keyword>
<dbReference type="InterPro" id="IPR000192">
    <property type="entry name" value="Aminotrans_V_dom"/>
</dbReference>